<dbReference type="EMBL" id="WXEY01000003">
    <property type="protein sequence ID" value="MZP29090.1"/>
    <property type="molecule type" value="Genomic_DNA"/>
</dbReference>
<reference evidence="4 5" key="1">
    <citation type="submission" date="2020-01" db="EMBL/GenBank/DDBJ databases">
        <title>Whole-genome sequence of Heliobacterium undosum DSM 13378.</title>
        <authorList>
            <person name="Kyndt J.A."/>
            <person name="Meyer T.E."/>
        </authorList>
    </citation>
    <scope>NUCLEOTIDE SEQUENCE [LARGE SCALE GENOMIC DNA]</scope>
    <source>
        <strain evidence="4 5">DSM 13378</strain>
    </source>
</reference>
<gene>
    <name evidence="4" type="ORF">GTO91_05105</name>
</gene>
<dbReference type="Proteomes" id="UP000463470">
    <property type="component" value="Unassembled WGS sequence"/>
</dbReference>
<comment type="caution">
    <text evidence="4">The sequence shown here is derived from an EMBL/GenBank/DDBJ whole genome shotgun (WGS) entry which is preliminary data.</text>
</comment>
<protein>
    <submittedName>
        <fullName evidence="4">4-oxalocrotonate tautomerase</fullName>
    </submittedName>
</protein>
<dbReference type="GO" id="GO:0016853">
    <property type="term" value="F:isomerase activity"/>
    <property type="evidence" value="ECO:0007669"/>
    <property type="project" value="UniProtKB-KW"/>
</dbReference>
<comment type="similarity">
    <text evidence="1">Belongs to the 4-oxalocrotonate tautomerase family.</text>
</comment>
<name>A0A845L3D4_9FIRM</name>
<keyword evidence="2" id="KW-0413">Isomerase</keyword>
<dbReference type="PANTHER" id="PTHR35530">
    <property type="entry name" value="TAUTOMERASE-RELATED"/>
    <property type="match status" value="1"/>
</dbReference>
<dbReference type="OrthoDB" id="5405937at2"/>
<sequence>MPIVNITMLEGRTEDQKRAATQAITEALVQHCGAKTENVVITIVDVPTTNVYMNGMLVSDRRRNPG</sequence>
<dbReference type="Gene3D" id="3.30.429.10">
    <property type="entry name" value="Macrophage Migration Inhibitory Factor"/>
    <property type="match status" value="1"/>
</dbReference>
<dbReference type="RefSeq" id="WP_161255809.1">
    <property type="nucleotide sequence ID" value="NZ_WXEY01000003.1"/>
</dbReference>
<evidence type="ECO:0000256" key="2">
    <source>
        <dbReference type="ARBA" id="ARBA00023235"/>
    </source>
</evidence>
<dbReference type="InterPro" id="IPR004370">
    <property type="entry name" value="4-OT-like_dom"/>
</dbReference>
<evidence type="ECO:0000313" key="4">
    <source>
        <dbReference type="EMBL" id="MZP29090.1"/>
    </source>
</evidence>
<evidence type="ECO:0000313" key="5">
    <source>
        <dbReference type="Proteomes" id="UP000463470"/>
    </source>
</evidence>
<accession>A0A845L3D4</accession>
<organism evidence="4 5">
    <name type="scientific">Heliomicrobium undosum</name>
    <dbReference type="NCBI Taxonomy" id="121734"/>
    <lineage>
        <taxon>Bacteria</taxon>
        <taxon>Bacillati</taxon>
        <taxon>Bacillota</taxon>
        <taxon>Clostridia</taxon>
        <taxon>Eubacteriales</taxon>
        <taxon>Heliobacteriaceae</taxon>
        <taxon>Heliomicrobium</taxon>
    </lineage>
</organism>
<dbReference type="InterPro" id="IPR014347">
    <property type="entry name" value="Tautomerase/MIF_sf"/>
</dbReference>
<feature type="domain" description="4-oxalocrotonate tautomerase-like" evidence="3">
    <location>
        <begin position="2"/>
        <end position="61"/>
    </location>
</feature>
<evidence type="ECO:0000256" key="1">
    <source>
        <dbReference type="ARBA" id="ARBA00006723"/>
    </source>
</evidence>
<keyword evidence="5" id="KW-1185">Reference proteome</keyword>
<dbReference type="AlphaFoldDB" id="A0A845L3D4"/>
<evidence type="ECO:0000259" key="3">
    <source>
        <dbReference type="Pfam" id="PF01361"/>
    </source>
</evidence>
<dbReference type="Pfam" id="PF01361">
    <property type="entry name" value="Tautomerase"/>
    <property type="match status" value="1"/>
</dbReference>
<dbReference type="PANTHER" id="PTHR35530:SF1">
    <property type="entry name" value="2-HYDROXYMUCONATE TAUTOMERASE"/>
    <property type="match status" value="1"/>
</dbReference>
<proteinExistence type="inferred from homology"/>
<dbReference type="SUPFAM" id="SSF55331">
    <property type="entry name" value="Tautomerase/MIF"/>
    <property type="match status" value="1"/>
</dbReference>